<feature type="compositionally biased region" description="Basic residues" evidence="7">
    <location>
        <begin position="1"/>
        <end position="12"/>
    </location>
</feature>
<dbReference type="InterPro" id="IPR036749">
    <property type="entry name" value="Expansin_CBD_sf"/>
</dbReference>
<feature type="compositionally biased region" description="Pro residues" evidence="7">
    <location>
        <begin position="1729"/>
        <end position="1740"/>
    </location>
</feature>
<keyword evidence="2" id="KW-0813">Transport</keyword>
<dbReference type="EMBL" id="JAEHOE010000223">
    <property type="protein sequence ID" value="KAG2482427.1"/>
    <property type="molecule type" value="Genomic_DNA"/>
</dbReference>
<dbReference type="GO" id="GO:0055085">
    <property type="term" value="P:transmembrane transport"/>
    <property type="evidence" value="ECO:0007669"/>
    <property type="project" value="InterPro"/>
</dbReference>
<evidence type="ECO:0000256" key="7">
    <source>
        <dbReference type="SAM" id="MobiDB-lite"/>
    </source>
</evidence>
<feature type="compositionally biased region" description="Basic and acidic residues" evidence="7">
    <location>
        <begin position="1271"/>
        <end position="1291"/>
    </location>
</feature>
<dbReference type="InterPro" id="IPR004680">
    <property type="entry name" value="Cit_transptr-like_dom"/>
</dbReference>
<evidence type="ECO:0000256" key="6">
    <source>
        <dbReference type="ARBA" id="ARBA00023136"/>
    </source>
</evidence>
<name>A0A836BN41_9CHLO</name>
<feature type="region of interest" description="Disordered" evidence="7">
    <location>
        <begin position="1"/>
        <end position="27"/>
    </location>
</feature>
<organism evidence="10 11">
    <name type="scientific">Edaphochlamys debaryana</name>
    <dbReference type="NCBI Taxonomy" id="47281"/>
    <lineage>
        <taxon>Eukaryota</taxon>
        <taxon>Viridiplantae</taxon>
        <taxon>Chlorophyta</taxon>
        <taxon>core chlorophytes</taxon>
        <taxon>Chlorophyceae</taxon>
        <taxon>CS clade</taxon>
        <taxon>Chlamydomonadales</taxon>
        <taxon>Chlamydomonadales incertae sedis</taxon>
        <taxon>Edaphochlamys</taxon>
    </lineage>
</organism>
<evidence type="ECO:0000313" key="11">
    <source>
        <dbReference type="Proteomes" id="UP000612055"/>
    </source>
</evidence>
<feature type="transmembrane region" description="Helical" evidence="8">
    <location>
        <begin position="506"/>
        <end position="536"/>
    </location>
</feature>
<feature type="transmembrane region" description="Helical" evidence="8">
    <location>
        <begin position="665"/>
        <end position="692"/>
    </location>
</feature>
<feature type="compositionally biased region" description="Low complexity" evidence="7">
    <location>
        <begin position="93"/>
        <end position="114"/>
    </location>
</feature>
<dbReference type="Pfam" id="PF03600">
    <property type="entry name" value="CitMHS"/>
    <property type="match status" value="1"/>
</dbReference>
<feature type="compositionally biased region" description="Low complexity" evidence="7">
    <location>
        <begin position="1299"/>
        <end position="1315"/>
    </location>
</feature>
<feature type="transmembrane region" description="Helical" evidence="8">
    <location>
        <begin position="1788"/>
        <end position="1811"/>
    </location>
</feature>
<feature type="transmembrane region" description="Helical" evidence="8">
    <location>
        <begin position="585"/>
        <end position="606"/>
    </location>
</feature>
<evidence type="ECO:0000256" key="2">
    <source>
        <dbReference type="ARBA" id="ARBA00022448"/>
    </source>
</evidence>
<feature type="region of interest" description="Disordered" evidence="7">
    <location>
        <begin position="93"/>
        <end position="156"/>
    </location>
</feature>
<feature type="compositionally biased region" description="Low complexity" evidence="7">
    <location>
        <begin position="1166"/>
        <end position="1185"/>
    </location>
</feature>
<feature type="region of interest" description="Disordered" evidence="7">
    <location>
        <begin position="798"/>
        <end position="857"/>
    </location>
</feature>
<feature type="region of interest" description="Disordered" evidence="7">
    <location>
        <begin position="940"/>
        <end position="1000"/>
    </location>
</feature>
<dbReference type="GO" id="GO:0005886">
    <property type="term" value="C:plasma membrane"/>
    <property type="evidence" value="ECO:0007669"/>
    <property type="project" value="UniProtKB-SubCell"/>
</dbReference>
<feature type="compositionally biased region" description="Gly residues" evidence="7">
    <location>
        <begin position="1394"/>
        <end position="1404"/>
    </location>
</feature>
<evidence type="ECO:0000256" key="5">
    <source>
        <dbReference type="ARBA" id="ARBA00022989"/>
    </source>
</evidence>
<sequence>MPRSSASRRRRAATGLWRPATRSAPPPNARRALLLAAALLAAAGLLGIASAQNLTRPASPAADARSLSSELSALASAVNGSGNAANAAVPAGTGATNASAAPAAATDSGSEAEPAPAPAPEPAAPAQTAPRPAQPAVANGGGGGDASSPQGRRTAANATAASLGAWAAADANLSVPVSGRALRFGASGENTTLSNGFCSYGPLTSPYIAGISPASPLALRRPQQGCGTCLEVVCAAGALGCLHPTVTSPPSLDPANPRYAAGSLDASSPVLGPGRLLLRVVDSCDACGALELNLHADAFAALAEPSVGKFNVTYRAVACPSFGLNMSLFLSAYRRSAGGYLRLAVRDVAGDGGLAEVALAHCPRQGDVSSTGQDAVAAATQAARTQRERAVVQGANTEGVVAPPTCPGGLYSPMWRVMDSASGAAWEYSGLPRSYPLDLRLTDPGGRVVLLWNAIPNTTVPNTTTLLPTSAHVGELTPLSQDAETAGTYVWLLLHAAKWVGHNPRLLLLLFFGLSGLLSLATCAEVSLVALTPAMVYTAAATNLDPMALAATHMGASSVWGMLLPVAGPANLIAAEAFKLTLMRFFAWMLMPTLVAALVLLGILYVTMHRRRLKAAAARPPPAQMPYPDPNLLMHDQVGAAFGSAALLGCLLALAVAPLLRWSGWAVACVFAAMCAIYNFAAMVGPLTGAVGRKGGYERRRRLHLELAKQGLHRSLSDEDLADLLLSSAQHRSASLTRLAAAAATTVAAARELQMAQLAATDGAGLNRGGSIWASRALSTSLGSGSLSLHSLPSAGNTGASAAGSGLGSASASASATGAGGGSPLANGQGHGQGVGRGAVGGGSGRGAGGSSSGSPLAAMAALNSSRHWFSKRWHSLRGRSLSPGIGQELAEAAADAGADLGILADCGGAAAVAAATAASARTPLHCMAASAAYHGDSVPRNSTSDLRPCSHSATGSPARWRGSGLAHSTGGMGDSCHGGSPSCAGTPGAGALKDPRDSRVSRELHQLLTQGTATAPDELAFWAAAASGAEEALLSDWTSVLQPLHLFTRNAPFPTPPADVCRPDSFDSCHRGRADSLAAAGDPEAAAAAADEPLASTAHRTSGGGGALTAVSAFAAPAAMVGAGWDGSLVSATADPWVARAAAAVTAVAPRVVPAPASPGLPDRAATPGPAALLPASAAASPQPGAGGGAGAAQDDTALPGPSPGRSSDGSLRAYPLARRSASTSAASASFAGAASQAAAAAAALSPQPARPAGAAAARLQEGEYQEACRPQEGRASRRYASETGDRDTGLTDSAGVQSSAATQGGALATAAPSTGGGGWGSWRKGPAVMPGRDSTGAARNGSGSPFAAGGPRGNAGGEGEGEGVPLLAAIRSGPDPEPESDQRPEAVAPAGGRFGGSGSGGERGGKDATGHEEPSPFGPLWDVPHSAAAFVTPSPRVTLEKHGIIPRLSETGLGRARSRRRSLPGFEALFGFWRSSEKGSMPRQHDSETTALLSHRISASDNACHAIAMAAAAGGGVRAAAAVDDDALAAELAGADVVAWGSVTPPRGLISRAACRTGDSWGGFGAATGALNSGGACGLDDARYPPPASLAMGLRALPPLPPPPDPGHLVSPFAVGGPEGSCVSVPEPARAGRQEGPALGAGRGRHPSLALLLFGPSEVSFLGTFAALPWANVVLLLGVFVLVQALQVHGWLDSMAAVLDAMAAAGDPVHAPPPHPTGPHMHAPRGMPSPPSPPPPAYAPLSTGTAAAAAASAVFTAGWLCICLAICMTGQSAMVLLARAMLRPQFLATSTGALAAPTAYTGAAVAAAADAELAAALGRAGAGVVRRGAHVALVVAVGLAPALSLSASITALRWGLGLRHLGVRMRFCRHLVSGLAPAALAATAAALLVLWGQCVLWL</sequence>
<dbReference type="PROSITE" id="PS51318">
    <property type="entry name" value="TAT"/>
    <property type="match status" value="1"/>
</dbReference>
<keyword evidence="5 8" id="KW-1133">Transmembrane helix</keyword>
<dbReference type="Proteomes" id="UP000612055">
    <property type="component" value="Unassembled WGS sequence"/>
</dbReference>
<comment type="caution">
    <text evidence="10">The sequence shown here is derived from an EMBL/GenBank/DDBJ whole genome shotgun (WGS) entry which is preliminary data.</text>
</comment>
<feature type="transmembrane region" description="Helical" evidence="8">
    <location>
        <begin position="1874"/>
        <end position="1894"/>
    </location>
</feature>
<feature type="region of interest" description="Disordered" evidence="7">
    <location>
        <begin position="1160"/>
        <end position="1213"/>
    </location>
</feature>
<keyword evidence="6 8" id="KW-0472">Membrane</keyword>
<feature type="region of interest" description="Disordered" evidence="7">
    <location>
        <begin position="1711"/>
        <end position="1740"/>
    </location>
</feature>
<dbReference type="InterPro" id="IPR006311">
    <property type="entry name" value="TAT_signal"/>
</dbReference>
<evidence type="ECO:0000256" key="1">
    <source>
        <dbReference type="ARBA" id="ARBA00004651"/>
    </source>
</evidence>
<feature type="compositionally biased region" description="Low complexity" evidence="7">
    <location>
        <begin position="798"/>
        <end position="817"/>
    </location>
</feature>
<feature type="compositionally biased region" description="Low complexity" evidence="7">
    <location>
        <begin position="1193"/>
        <end position="1212"/>
    </location>
</feature>
<keyword evidence="4 8" id="KW-0812">Transmembrane</keyword>
<feature type="compositionally biased region" description="Gly residues" evidence="7">
    <location>
        <begin position="818"/>
        <end position="852"/>
    </location>
</feature>
<dbReference type="PROSITE" id="PS50842">
    <property type="entry name" value="EXPANSIN_EG45"/>
    <property type="match status" value="1"/>
</dbReference>
<dbReference type="CDD" id="cd22271">
    <property type="entry name" value="DPBB_EXP_N-like"/>
    <property type="match status" value="1"/>
</dbReference>
<evidence type="ECO:0000256" key="4">
    <source>
        <dbReference type="ARBA" id="ARBA00022692"/>
    </source>
</evidence>
<dbReference type="OrthoDB" id="551374at2759"/>
<dbReference type="InterPro" id="IPR036908">
    <property type="entry name" value="RlpA-like_sf"/>
</dbReference>
<feature type="transmembrane region" description="Helical" evidence="8">
    <location>
        <begin position="638"/>
        <end position="659"/>
    </location>
</feature>
<feature type="transmembrane region" description="Helical" evidence="8">
    <location>
        <begin position="1739"/>
        <end position="1768"/>
    </location>
</feature>
<gene>
    <name evidence="10" type="ORF">HYH03_018631</name>
</gene>
<comment type="subcellular location">
    <subcellularLocation>
        <location evidence="1">Cell membrane</location>
        <topology evidence="1">Multi-pass membrane protein</topology>
    </subcellularLocation>
</comment>
<dbReference type="SUPFAM" id="SSF49590">
    <property type="entry name" value="PHL pollen allergen"/>
    <property type="match status" value="1"/>
</dbReference>
<feature type="transmembrane region" description="Helical" evidence="8">
    <location>
        <begin position="1663"/>
        <end position="1688"/>
    </location>
</feature>
<keyword evidence="11" id="KW-1185">Reference proteome</keyword>
<evidence type="ECO:0000259" key="9">
    <source>
        <dbReference type="PROSITE" id="PS50842"/>
    </source>
</evidence>
<dbReference type="SUPFAM" id="SSF50685">
    <property type="entry name" value="Barwin-like endoglucanases"/>
    <property type="match status" value="1"/>
</dbReference>
<proteinExistence type="predicted"/>
<dbReference type="Gene3D" id="2.60.40.760">
    <property type="entry name" value="Expansin, cellulose-binding-like domain"/>
    <property type="match status" value="1"/>
</dbReference>
<feature type="compositionally biased region" description="Basic and acidic residues" evidence="7">
    <location>
        <begin position="1405"/>
        <end position="1416"/>
    </location>
</feature>
<feature type="region of interest" description="Disordered" evidence="7">
    <location>
        <begin position="1254"/>
        <end position="1424"/>
    </location>
</feature>
<dbReference type="PANTHER" id="PTHR43302">
    <property type="entry name" value="TRANSPORTER ARSB-RELATED"/>
    <property type="match status" value="1"/>
</dbReference>
<keyword evidence="3" id="KW-1003">Cell membrane</keyword>
<feature type="domain" description="Expansin-like EG45" evidence="9">
    <location>
        <begin position="195"/>
        <end position="324"/>
    </location>
</feature>
<protein>
    <recommendedName>
        <fullName evidence="9">Expansin-like EG45 domain-containing protein</fullName>
    </recommendedName>
</protein>
<accession>A0A836BN41</accession>
<feature type="compositionally biased region" description="Polar residues" evidence="7">
    <location>
        <begin position="940"/>
        <end position="956"/>
    </location>
</feature>
<feature type="transmembrane region" description="Helical" evidence="8">
    <location>
        <begin position="1831"/>
        <end position="1854"/>
    </location>
</feature>
<evidence type="ECO:0000256" key="3">
    <source>
        <dbReference type="ARBA" id="ARBA00022475"/>
    </source>
</evidence>
<feature type="compositionally biased region" description="Low complexity" evidence="7">
    <location>
        <begin position="18"/>
        <end position="27"/>
    </location>
</feature>
<dbReference type="InterPro" id="IPR007112">
    <property type="entry name" value="Expansin/allergen_DPBB_dom"/>
</dbReference>
<evidence type="ECO:0000256" key="8">
    <source>
        <dbReference type="SAM" id="Phobius"/>
    </source>
</evidence>
<dbReference type="Gene3D" id="2.40.40.10">
    <property type="entry name" value="RlpA-like domain"/>
    <property type="match status" value="1"/>
</dbReference>
<dbReference type="PANTHER" id="PTHR43302:SF5">
    <property type="entry name" value="TRANSPORTER ARSB-RELATED"/>
    <property type="match status" value="1"/>
</dbReference>
<feature type="compositionally biased region" description="Low complexity" evidence="7">
    <location>
        <begin position="124"/>
        <end position="138"/>
    </location>
</feature>
<reference evidence="10" key="1">
    <citation type="journal article" date="2020" name="bioRxiv">
        <title>Comparative genomics of Chlamydomonas.</title>
        <authorList>
            <person name="Craig R.J."/>
            <person name="Hasan A.R."/>
            <person name="Ness R.W."/>
            <person name="Keightley P.D."/>
        </authorList>
    </citation>
    <scope>NUCLEOTIDE SEQUENCE</scope>
    <source>
        <strain evidence="10">CCAP 11/70</strain>
    </source>
</reference>
<evidence type="ECO:0000313" key="10">
    <source>
        <dbReference type="EMBL" id="KAG2482427.1"/>
    </source>
</evidence>